<dbReference type="Gene3D" id="3.30.40.10">
    <property type="entry name" value="Zinc/RING finger domain, C3HC4 (zinc finger)"/>
    <property type="match status" value="1"/>
</dbReference>
<dbReference type="Proteomes" id="UP000062317">
    <property type="component" value="Unassembled WGS sequence"/>
</dbReference>
<comment type="caution">
    <text evidence="2">The sequence shown here is derived from an EMBL/GenBank/DDBJ whole genome shotgun (WGS) entry which is preliminary data.</text>
</comment>
<reference evidence="2 3" key="1">
    <citation type="submission" date="2015-11" db="EMBL/GenBank/DDBJ databases">
        <title>Expanding the genomic diversity of Burkholderia species for the development of highly accurate diagnostics.</title>
        <authorList>
            <person name="Sahl J."/>
            <person name="Keim P."/>
            <person name="Wagner D."/>
        </authorList>
    </citation>
    <scope>NUCLEOTIDE SEQUENCE [LARGE SCALE GENOMIC DNA]</scope>
    <source>
        <strain evidence="2 3">MSMB1301WGS</strain>
    </source>
</reference>
<dbReference type="GO" id="GO:0008270">
    <property type="term" value="F:zinc ion binding"/>
    <property type="evidence" value="ECO:0007669"/>
    <property type="project" value="InterPro"/>
</dbReference>
<evidence type="ECO:0000313" key="3">
    <source>
        <dbReference type="Proteomes" id="UP000062317"/>
    </source>
</evidence>
<keyword evidence="3" id="KW-1185">Reference proteome</keyword>
<evidence type="ECO:0000313" key="2">
    <source>
        <dbReference type="EMBL" id="KVV48360.1"/>
    </source>
</evidence>
<dbReference type="SUPFAM" id="SSF57850">
    <property type="entry name" value="RING/U-box"/>
    <property type="match status" value="1"/>
</dbReference>
<dbReference type="EMBL" id="LPEQ01000061">
    <property type="protein sequence ID" value="KVV48360.1"/>
    <property type="molecule type" value="Genomic_DNA"/>
</dbReference>
<proteinExistence type="predicted"/>
<accession>A0A119DFK5</accession>
<name>A0A119DFK5_9BURK</name>
<dbReference type="PROSITE" id="PS50271">
    <property type="entry name" value="ZF_UBP"/>
    <property type="match status" value="1"/>
</dbReference>
<protein>
    <recommendedName>
        <fullName evidence="1">UBP-type domain-containing protein</fullName>
    </recommendedName>
</protein>
<dbReference type="AlphaFoldDB" id="A0A119DFK5"/>
<gene>
    <name evidence="2" type="ORF">WT27_03750</name>
</gene>
<dbReference type="Pfam" id="PF02148">
    <property type="entry name" value="zf-UBP"/>
    <property type="match status" value="1"/>
</dbReference>
<organism evidence="2 3">
    <name type="scientific">Burkholderia territorii</name>
    <dbReference type="NCBI Taxonomy" id="1503055"/>
    <lineage>
        <taxon>Bacteria</taxon>
        <taxon>Pseudomonadati</taxon>
        <taxon>Pseudomonadota</taxon>
        <taxon>Betaproteobacteria</taxon>
        <taxon>Burkholderiales</taxon>
        <taxon>Burkholderiaceae</taxon>
        <taxon>Burkholderia</taxon>
        <taxon>Burkholderia cepacia complex</taxon>
    </lineage>
</organism>
<dbReference type="RefSeq" id="WP_060105906.1">
    <property type="nucleotide sequence ID" value="NZ_LPEQ01000061.1"/>
</dbReference>
<feature type="domain" description="UBP-type" evidence="1">
    <location>
        <begin position="3"/>
        <end position="90"/>
    </location>
</feature>
<evidence type="ECO:0000259" key="1">
    <source>
        <dbReference type="PROSITE" id="PS50271"/>
    </source>
</evidence>
<dbReference type="SMART" id="SM00290">
    <property type="entry name" value="ZnF_UBP"/>
    <property type="match status" value="1"/>
</dbReference>
<sequence length="90" mass="9915">MATTCTHLGEARVLNTDKDYCEECVKSGSHWVHLRLCLSCGQVGCCDSSPNRHASRHFHATGHPLARSIEPGERWVWCYADGIMAGEIAS</sequence>
<dbReference type="InterPro" id="IPR001607">
    <property type="entry name" value="Znf_UBP"/>
</dbReference>
<dbReference type="InterPro" id="IPR013083">
    <property type="entry name" value="Znf_RING/FYVE/PHD"/>
</dbReference>